<evidence type="ECO:0000256" key="5">
    <source>
        <dbReference type="ARBA" id="ARBA00022840"/>
    </source>
</evidence>
<feature type="region of interest" description="Disordered" evidence="6">
    <location>
        <begin position="414"/>
        <end position="443"/>
    </location>
</feature>
<proteinExistence type="predicted"/>
<dbReference type="GO" id="GO:0008024">
    <property type="term" value="C:cyclin/CDK positive transcription elongation factor complex"/>
    <property type="evidence" value="ECO:0007669"/>
    <property type="project" value="TreeGrafter"/>
</dbReference>
<dbReference type="SUPFAM" id="SSF56112">
    <property type="entry name" value="Protein kinase-like (PK-like)"/>
    <property type="match status" value="1"/>
</dbReference>
<keyword evidence="3" id="KW-0547">Nucleotide-binding</keyword>
<evidence type="ECO:0000256" key="4">
    <source>
        <dbReference type="ARBA" id="ARBA00022777"/>
    </source>
</evidence>
<reference evidence="9" key="2">
    <citation type="submission" date="2013-12" db="EMBL/GenBank/DDBJ databases">
        <title>Evolution of pathogenesis and genome organization in the Tremellales.</title>
        <authorList>
            <person name="Cuomo C."/>
            <person name="Litvintseva A."/>
            <person name="Heitman J."/>
            <person name="Chen Y."/>
            <person name="Sun S."/>
            <person name="Springer D."/>
            <person name="Dromer F."/>
            <person name="Young S."/>
            <person name="Zeng Q."/>
            <person name="Chapman S."/>
            <person name="Gujja S."/>
            <person name="Saif S."/>
            <person name="Birren B."/>
        </authorList>
    </citation>
    <scope>NUCLEOTIDE SEQUENCE [LARGE SCALE GENOMIC DNA]</scope>
    <source>
        <strain evidence="9">BCC8398</strain>
    </source>
</reference>
<feature type="compositionally biased region" description="Low complexity" evidence="6">
    <location>
        <begin position="258"/>
        <end position="271"/>
    </location>
</feature>
<evidence type="ECO:0000313" key="9">
    <source>
        <dbReference type="Proteomes" id="UP000092666"/>
    </source>
</evidence>
<dbReference type="Proteomes" id="UP000092666">
    <property type="component" value="Unassembled WGS sequence"/>
</dbReference>
<dbReference type="GO" id="GO:0008353">
    <property type="term" value="F:RNA polymerase II CTD heptapeptide repeat kinase activity"/>
    <property type="evidence" value="ECO:0007669"/>
    <property type="project" value="TreeGrafter"/>
</dbReference>
<dbReference type="OrthoDB" id="413582at2759"/>
<evidence type="ECO:0000313" key="8">
    <source>
        <dbReference type="EMBL" id="OCF30904.1"/>
    </source>
</evidence>
<dbReference type="EMBL" id="KI669514">
    <property type="protein sequence ID" value="OCF30904.1"/>
    <property type="molecule type" value="Genomic_DNA"/>
</dbReference>
<dbReference type="Gene3D" id="3.30.200.20">
    <property type="entry name" value="Phosphorylase Kinase, domain 1"/>
    <property type="match status" value="1"/>
</dbReference>
<sequence>MSQDVWQAAVGPAYGPSSGGEGPVRITSEGWRAIKVVYGPRNGRTAGSKPHDVLKEVELLRKLDHENIIRLIDYEYDELMLEHRLTFPFYATTLSQLLEVPTFPYNPPDDAMRASVPPSAQEESGVQTITTIIYSLLSAVNYLHTWNPPIAHRDINPSNVMIDWDGSLKLGDLGTAWWLGDVQGVTGKKSLVGHGALPWVENGDDMCCDVGTGPYRAPELLISPTRYDALGVDLWATGCTIAQLFTSYRPFAQLRPASTYDSDSSESGSCDPLEDDTYPRPRPRASYRNDNNDSSESELRGNRDNDDGTPSLTDSAKGTRQPLFDASFGSLGLAASIFRTLGTPTPESWPSFRTLPDANKVEFPFSPPTDLGDHMPELHRMGHHAGVIKQMLSGLIVLGPSKRMSVGETIKIGRESGLLSESSHNGERGSQEGRETLRRWVDP</sequence>
<dbReference type="Pfam" id="PF00069">
    <property type="entry name" value="Pkinase"/>
    <property type="match status" value="1"/>
</dbReference>
<dbReference type="GO" id="GO:0030332">
    <property type="term" value="F:cyclin binding"/>
    <property type="evidence" value="ECO:0007669"/>
    <property type="project" value="TreeGrafter"/>
</dbReference>
<evidence type="ECO:0000256" key="2">
    <source>
        <dbReference type="ARBA" id="ARBA00022679"/>
    </source>
</evidence>
<dbReference type="InterPro" id="IPR011009">
    <property type="entry name" value="Kinase-like_dom_sf"/>
</dbReference>
<dbReference type="InterPro" id="IPR050108">
    <property type="entry name" value="CDK"/>
</dbReference>
<dbReference type="STRING" id="1296120.A0A1B9GIJ6"/>
<accession>A0A1B9GIJ6</accession>
<keyword evidence="4 8" id="KW-0418">Kinase</keyword>
<dbReference type="AlphaFoldDB" id="A0A1B9GIJ6"/>
<reference evidence="8 9" key="1">
    <citation type="submission" date="2013-07" db="EMBL/GenBank/DDBJ databases">
        <title>The Genome Sequence of Cryptococcus heveanensis BCC8398.</title>
        <authorList>
            <consortium name="The Broad Institute Genome Sequencing Platform"/>
            <person name="Cuomo C."/>
            <person name="Litvintseva A."/>
            <person name="Chen Y."/>
            <person name="Heitman J."/>
            <person name="Sun S."/>
            <person name="Springer D."/>
            <person name="Dromer F."/>
            <person name="Young S.K."/>
            <person name="Zeng Q."/>
            <person name="Gargeya S."/>
            <person name="Fitzgerald M."/>
            <person name="Abouelleil A."/>
            <person name="Alvarado L."/>
            <person name="Berlin A.M."/>
            <person name="Chapman S.B."/>
            <person name="Dewar J."/>
            <person name="Goldberg J."/>
            <person name="Griggs A."/>
            <person name="Gujja S."/>
            <person name="Hansen M."/>
            <person name="Howarth C."/>
            <person name="Imamovic A."/>
            <person name="Larimer J."/>
            <person name="McCowan C."/>
            <person name="Murphy C."/>
            <person name="Pearson M."/>
            <person name="Priest M."/>
            <person name="Roberts A."/>
            <person name="Saif S."/>
            <person name="Shea T."/>
            <person name="Sykes S."/>
            <person name="Wortman J."/>
            <person name="Nusbaum C."/>
            <person name="Birren B."/>
        </authorList>
    </citation>
    <scope>NUCLEOTIDE SEQUENCE [LARGE SCALE GENOMIC DNA]</scope>
    <source>
        <strain evidence="8 9">BCC8398</strain>
    </source>
</reference>
<dbReference type="SMART" id="SM00220">
    <property type="entry name" value="S_TKc"/>
    <property type="match status" value="1"/>
</dbReference>
<dbReference type="PANTHER" id="PTHR24056">
    <property type="entry name" value="CELL DIVISION PROTEIN KINASE"/>
    <property type="match status" value="1"/>
</dbReference>
<dbReference type="GO" id="GO:0005524">
    <property type="term" value="F:ATP binding"/>
    <property type="evidence" value="ECO:0007669"/>
    <property type="project" value="UniProtKB-KW"/>
</dbReference>
<feature type="compositionally biased region" description="Basic and acidic residues" evidence="6">
    <location>
        <begin position="297"/>
        <end position="306"/>
    </location>
</feature>
<keyword evidence="9" id="KW-1185">Reference proteome</keyword>
<dbReference type="InterPro" id="IPR000719">
    <property type="entry name" value="Prot_kinase_dom"/>
</dbReference>
<name>A0A1B9GIJ6_9TREE</name>
<dbReference type="PANTHER" id="PTHR24056:SF546">
    <property type="entry name" value="CYCLIN-DEPENDENT KINASE 12"/>
    <property type="match status" value="1"/>
</dbReference>
<keyword evidence="2" id="KW-0808">Transferase</keyword>
<evidence type="ECO:0000256" key="6">
    <source>
        <dbReference type="SAM" id="MobiDB-lite"/>
    </source>
</evidence>
<dbReference type="GO" id="GO:0032968">
    <property type="term" value="P:positive regulation of transcription elongation by RNA polymerase II"/>
    <property type="evidence" value="ECO:0007669"/>
    <property type="project" value="TreeGrafter"/>
</dbReference>
<dbReference type="PROSITE" id="PS50011">
    <property type="entry name" value="PROTEIN_KINASE_DOM"/>
    <property type="match status" value="1"/>
</dbReference>
<organism evidence="8 9">
    <name type="scientific">Kwoniella heveanensis BCC8398</name>
    <dbReference type="NCBI Taxonomy" id="1296120"/>
    <lineage>
        <taxon>Eukaryota</taxon>
        <taxon>Fungi</taxon>
        <taxon>Dikarya</taxon>
        <taxon>Basidiomycota</taxon>
        <taxon>Agaricomycotina</taxon>
        <taxon>Tremellomycetes</taxon>
        <taxon>Tremellales</taxon>
        <taxon>Cryptococcaceae</taxon>
        <taxon>Kwoniella</taxon>
    </lineage>
</organism>
<feature type="compositionally biased region" description="Polar residues" evidence="6">
    <location>
        <begin position="308"/>
        <end position="318"/>
    </location>
</feature>
<evidence type="ECO:0000259" key="7">
    <source>
        <dbReference type="PROSITE" id="PS50011"/>
    </source>
</evidence>
<feature type="region of interest" description="Disordered" evidence="6">
    <location>
        <begin position="257"/>
        <end position="321"/>
    </location>
</feature>
<feature type="compositionally biased region" description="Basic and acidic residues" evidence="6">
    <location>
        <begin position="424"/>
        <end position="443"/>
    </location>
</feature>
<gene>
    <name evidence="8" type="ORF">I316_07429</name>
</gene>
<keyword evidence="1" id="KW-0723">Serine/threonine-protein kinase</keyword>
<dbReference type="Gene3D" id="1.10.510.10">
    <property type="entry name" value="Transferase(Phosphotransferase) domain 1"/>
    <property type="match status" value="1"/>
</dbReference>
<feature type="domain" description="Protein kinase" evidence="7">
    <location>
        <begin position="10"/>
        <end position="419"/>
    </location>
</feature>
<evidence type="ECO:0000256" key="1">
    <source>
        <dbReference type="ARBA" id="ARBA00022527"/>
    </source>
</evidence>
<keyword evidence="5" id="KW-0067">ATP-binding</keyword>
<evidence type="ECO:0000256" key="3">
    <source>
        <dbReference type="ARBA" id="ARBA00022741"/>
    </source>
</evidence>
<protein>
    <submittedName>
        <fullName evidence="8">CMGC/CDK protein kinase</fullName>
    </submittedName>
</protein>